<dbReference type="RefSeq" id="WP_368574496.1">
    <property type="nucleotide sequence ID" value="NZ_JBDLOU010000118.1"/>
</dbReference>
<evidence type="ECO:0008006" key="3">
    <source>
        <dbReference type="Google" id="ProtNLM"/>
    </source>
</evidence>
<reference evidence="1 2" key="1">
    <citation type="submission" date="2024-04" db="EMBL/GenBank/DDBJ databases">
        <title>Genomic Markers of Mycobacteria.</title>
        <authorList>
            <person name="Soliman M.S."/>
            <person name="Elkholy A."/>
            <person name="Soliman N.S."/>
            <person name="Abbas A."/>
            <person name="Khayrat S."/>
            <person name="Shawky S."/>
        </authorList>
    </citation>
    <scope>NUCLEOTIDE SEQUENCE [LARGE SCALE GENOMIC DNA]</scope>
    <source>
        <strain evidence="1 2">Egy-CU-AM5</strain>
    </source>
</reference>
<dbReference type="Proteomes" id="UP001558474">
    <property type="component" value="Unassembled WGS sequence"/>
</dbReference>
<evidence type="ECO:0000313" key="2">
    <source>
        <dbReference type="Proteomes" id="UP001558474"/>
    </source>
</evidence>
<organism evidence="1 2">
    <name type="scientific">Mycolicibacterium porcinum</name>
    <dbReference type="NCBI Taxonomy" id="39693"/>
    <lineage>
        <taxon>Bacteria</taxon>
        <taxon>Bacillati</taxon>
        <taxon>Actinomycetota</taxon>
        <taxon>Actinomycetes</taxon>
        <taxon>Mycobacteriales</taxon>
        <taxon>Mycobacteriaceae</taxon>
        <taxon>Mycolicibacterium</taxon>
    </lineage>
</organism>
<gene>
    <name evidence="1" type="ORF">ABFW12_31645</name>
</gene>
<dbReference type="EMBL" id="JBDLOU010000118">
    <property type="protein sequence ID" value="MEX3742804.1"/>
    <property type="molecule type" value="Genomic_DNA"/>
</dbReference>
<proteinExistence type="predicted"/>
<accession>A0ABV3VN44</accession>
<protein>
    <recommendedName>
        <fullName evidence="3">Aminoglycoside phosphotransferase</fullName>
    </recommendedName>
</protein>
<sequence length="112" mass="12113">MTYYDEAAFFEAWRAGVVLAGEQYFGNGTHSPATASSKWDLAPGLERINHDIGVLSSGEATFLAALVSFYDGAAGADLQRHAEARGLSDVATRLDHVRRQVLADLLIAYPGW</sequence>
<comment type="caution">
    <text evidence="1">The sequence shown here is derived from an EMBL/GenBank/DDBJ whole genome shotgun (WGS) entry which is preliminary data.</text>
</comment>
<keyword evidence="2" id="KW-1185">Reference proteome</keyword>
<name>A0ABV3VN44_9MYCO</name>
<evidence type="ECO:0000313" key="1">
    <source>
        <dbReference type="EMBL" id="MEX3742804.1"/>
    </source>
</evidence>